<sequence length="134" mass="14803">MSDIQIFHRQSIVLLSEQILMDELQPKSLIILVVITFCAEVFVTVAWHVLLKETSQVFEAFGLVLLEVTTHNDDAPVGKVASSFAILPEAYVAVQITLTDVHAKAIGILHHATTVSVAKFLTQVEIEIKNQIVL</sequence>
<reference evidence="2 3" key="2">
    <citation type="submission" date="2008-04" db="EMBL/GenBank/DDBJ databases">
        <authorList>
            <person name="Fulton L."/>
            <person name="Clifton S."/>
            <person name="Fulton B."/>
            <person name="Xu J."/>
            <person name="Minx P."/>
            <person name="Pepin K.H."/>
            <person name="Johnson M."/>
            <person name="Thiruvilangam P."/>
            <person name="Bhonagiri V."/>
            <person name="Nash W.E."/>
            <person name="Mardis E.R."/>
            <person name="Wilson R.K."/>
        </authorList>
    </citation>
    <scope>NUCLEOTIDE SEQUENCE [LARGE SCALE GENOMIC DNA]</scope>
    <source>
        <strain evidence="2 3">DSM 17393</strain>
    </source>
</reference>
<keyword evidence="1" id="KW-0472">Membrane</keyword>
<dbReference type="STRING" id="471870.BACINT_03938"/>
<name>B3CDF1_9BACE</name>
<dbReference type="EMBL" id="ABJL02000008">
    <property type="protein sequence ID" value="EDV04797.1"/>
    <property type="molecule type" value="Genomic_DNA"/>
</dbReference>
<reference evidence="2 3" key="1">
    <citation type="submission" date="2008-04" db="EMBL/GenBank/DDBJ databases">
        <title>Draft genome sequence of Bacteroides intestinalis (DSM 17393).</title>
        <authorList>
            <person name="Sudarsanam P."/>
            <person name="Ley R."/>
            <person name="Guruge J."/>
            <person name="Turnbaugh P.J."/>
            <person name="Mahowald M."/>
            <person name="Liep D."/>
            <person name="Gordon J."/>
        </authorList>
    </citation>
    <scope>NUCLEOTIDE SEQUENCE [LARGE SCALE GENOMIC DNA]</scope>
    <source>
        <strain evidence="2 3">DSM 17393</strain>
    </source>
</reference>
<proteinExistence type="predicted"/>
<gene>
    <name evidence="2" type="ORF">BACINT_03938</name>
</gene>
<accession>B3CDF1</accession>
<dbReference type="eggNOG" id="ENOG503026W">
    <property type="taxonomic scope" value="Bacteria"/>
</dbReference>
<evidence type="ECO:0000256" key="1">
    <source>
        <dbReference type="SAM" id="Phobius"/>
    </source>
</evidence>
<evidence type="ECO:0000313" key="2">
    <source>
        <dbReference type="EMBL" id="EDV04797.1"/>
    </source>
</evidence>
<comment type="caution">
    <text evidence="2">The sequence shown here is derived from an EMBL/GenBank/DDBJ whole genome shotgun (WGS) entry which is preliminary data.</text>
</comment>
<keyword evidence="1" id="KW-1133">Transmembrane helix</keyword>
<protein>
    <submittedName>
        <fullName evidence="2">Uncharacterized protein</fullName>
    </submittedName>
</protein>
<dbReference type="AlphaFoldDB" id="B3CDF1"/>
<evidence type="ECO:0000313" key="3">
    <source>
        <dbReference type="Proteomes" id="UP000004596"/>
    </source>
</evidence>
<dbReference type="Proteomes" id="UP000004596">
    <property type="component" value="Unassembled WGS sequence"/>
</dbReference>
<feature type="transmembrane region" description="Helical" evidence="1">
    <location>
        <begin position="29"/>
        <end position="51"/>
    </location>
</feature>
<organism evidence="2 3">
    <name type="scientific">Bacteroides intestinalis DSM 17393</name>
    <dbReference type="NCBI Taxonomy" id="471870"/>
    <lineage>
        <taxon>Bacteria</taxon>
        <taxon>Pseudomonadati</taxon>
        <taxon>Bacteroidota</taxon>
        <taxon>Bacteroidia</taxon>
        <taxon>Bacteroidales</taxon>
        <taxon>Bacteroidaceae</taxon>
        <taxon>Bacteroides</taxon>
    </lineage>
</organism>
<keyword evidence="1" id="KW-0812">Transmembrane</keyword>